<evidence type="ECO:0000313" key="3">
    <source>
        <dbReference type="Proteomes" id="UP000016933"/>
    </source>
</evidence>
<evidence type="ECO:0000313" key="2">
    <source>
        <dbReference type="EMBL" id="EME43079.1"/>
    </source>
</evidence>
<proteinExistence type="predicted"/>
<feature type="region of interest" description="Disordered" evidence="1">
    <location>
        <begin position="27"/>
        <end position="179"/>
    </location>
</feature>
<feature type="region of interest" description="Disordered" evidence="1">
    <location>
        <begin position="313"/>
        <end position="338"/>
    </location>
</feature>
<dbReference type="Proteomes" id="UP000016933">
    <property type="component" value="Unassembled WGS sequence"/>
</dbReference>
<reference evidence="3" key="1">
    <citation type="journal article" date="2012" name="PLoS Genet.">
        <title>The genomes of the fungal plant pathogens Cladosporium fulvum and Dothistroma septosporum reveal adaptation to different hosts and lifestyles but also signatures of common ancestry.</title>
        <authorList>
            <person name="de Wit P.J.G.M."/>
            <person name="van der Burgt A."/>
            <person name="Oekmen B."/>
            <person name="Stergiopoulos I."/>
            <person name="Abd-Elsalam K.A."/>
            <person name="Aerts A.L."/>
            <person name="Bahkali A.H."/>
            <person name="Beenen H.G."/>
            <person name="Chettri P."/>
            <person name="Cox M.P."/>
            <person name="Datema E."/>
            <person name="de Vries R.P."/>
            <person name="Dhillon B."/>
            <person name="Ganley A.R."/>
            <person name="Griffiths S.A."/>
            <person name="Guo Y."/>
            <person name="Hamelin R.C."/>
            <person name="Henrissat B."/>
            <person name="Kabir M.S."/>
            <person name="Jashni M.K."/>
            <person name="Kema G."/>
            <person name="Klaubauf S."/>
            <person name="Lapidus A."/>
            <person name="Levasseur A."/>
            <person name="Lindquist E."/>
            <person name="Mehrabi R."/>
            <person name="Ohm R.A."/>
            <person name="Owen T.J."/>
            <person name="Salamov A."/>
            <person name="Schwelm A."/>
            <person name="Schijlen E."/>
            <person name="Sun H."/>
            <person name="van den Burg H.A."/>
            <person name="van Ham R.C.H.J."/>
            <person name="Zhang S."/>
            <person name="Goodwin S.B."/>
            <person name="Grigoriev I.V."/>
            <person name="Collemare J."/>
            <person name="Bradshaw R.E."/>
        </authorList>
    </citation>
    <scope>NUCLEOTIDE SEQUENCE [LARGE SCALE GENOMIC DNA]</scope>
    <source>
        <strain evidence="3">NZE10 / CBS 128990</strain>
    </source>
</reference>
<name>M2Y459_DOTSN</name>
<accession>M2Y459</accession>
<feature type="compositionally biased region" description="Basic residues" evidence="1">
    <location>
        <begin position="143"/>
        <end position="155"/>
    </location>
</feature>
<feature type="compositionally biased region" description="Basic and acidic residues" evidence="1">
    <location>
        <begin position="60"/>
        <end position="76"/>
    </location>
</feature>
<feature type="compositionally biased region" description="Polar residues" evidence="1">
    <location>
        <begin position="444"/>
        <end position="461"/>
    </location>
</feature>
<dbReference type="OMA" id="AANLECK"/>
<feature type="region of interest" description="Disordered" evidence="1">
    <location>
        <begin position="435"/>
        <end position="490"/>
    </location>
</feature>
<keyword evidence="3" id="KW-1185">Reference proteome</keyword>
<dbReference type="OrthoDB" id="272761at2759"/>
<feature type="compositionally biased region" description="Polar residues" evidence="1">
    <location>
        <begin position="109"/>
        <end position="127"/>
    </location>
</feature>
<dbReference type="AlphaFoldDB" id="M2Y459"/>
<sequence>MFARPNIDGAVAPDRAWISGEQIDKTPACAAHKASQSSPRRLRKVAGNRDMNATALLCDESDKSTQRGSRSVDRNRNTSPEATADQLDVMKNTNDQKRWFSTRKKKSINSDSTTYRSGSDSPKSSTDYDIPAEDEQPLDAKKSCSHHRNKLRKLPPSRTLQHGITHGAKTTNDLLDRRRGDDIKSKTAGHIPMPLKSRNARQCPDEGFHVIASRGGDLRGSLSRIVISEAVIFNLSDERDSRARDLAQKWLEARTSRPATDGEDLNDVVQEANDTGREEMMSTGRDAESPQLEAETRCTDRKAYRLSLFQECLGDSDGESDDDEDDGNIDDDDIDPEDYNMLNVTSVSNITDQMSRFLGLASTHEQLAALASDDLDEEETRCRIPRHEKDFTYRRPRSDDRLAQIRGKILNTVDTSMLPVRDRPSHRQLEQVAYSQHPRLLSPITEQLTPSPEPATSSPDQMSPFPDLASSSPEREPFSPAVSDSGSCSDYVSCRSRSWTCSNITERSITAEEVEIGVASTRPLIRVVESELRSVVIAQPKGEERQNRVDTPMVEQNGLPETPPLEEHVPWWEQVPTEPRVVPKFACGPSVVVAPSTPSRAKSERPRAPTPEAKVLLRRMHEVSKTARPRVDRGSQGKLTLPFGRPAIAADLEYNSKHDNEVVRARPRKMSVSERGVGMHLPVAEPVDIPRAELRRMFTEM</sequence>
<feature type="compositionally biased region" description="Polar residues" evidence="1">
    <location>
        <begin position="158"/>
        <end position="173"/>
    </location>
</feature>
<organism evidence="2 3">
    <name type="scientific">Dothistroma septosporum (strain NZE10 / CBS 128990)</name>
    <name type="common">Red band needle blight fungus</name>
    <name type="synonym">Mycosphaerella pini</name>
    <dbReference type="NCBI Taxonomy" id="675120"/>
    <lineage>
        <taxon>Eukaryota</taxon>
        <taxon>Fungi</taxon>
        <taxon>Dikarya</taxon>
        <taxon>Ascomycota</taxon>
        <taxon>Pezizomycotina</taxon>
        <taxon>Dothideomycetes</taxon>
        <taxon>Dothideomycetidae</taxon>
        <taxon>Mycosphaerellales</taxon>
        <taxon>Mycosphaerellaceae</taxon>
        <taxon>Dothistroma</taxon>
    </lineage>
</organism>
<protein>
    <submittedName>
        <fullName evidence="2">Uncharacterized protein</fullName>
    </submittedName>
</protein>
<dbReference type="EMBL" id="KB446540">
    <property type="protein sequence ID" value="EME43079.1"/>
    <property type="molecule type" value="Genomic_DNA"/>
</dbReference>
<evidence type="ECO:0000256" key="1">
    <source>
        <dbReference type="SAM" id="MobiDB-lite"/>
    </source>
</evidence>
<feature type="compositionally biased region" description="Acidic residues" evidence="1">
    <location>
        <begin position="314"/>
        <end position="338"/>
    </location>
</feature>
<reference evidence="2 3" key="2">
    <citation type="journal article" date="2012" name="PLoS Pathog.">
        <title>Diverse lifestyles and strategies of plant pathogenesis encoded in the genomes of eighteen Dothideomycetes fungi.</title>
        <authorList>
            <person name="Ohm R.A."/>
            <person name="Feau N."/>
            <person name="Henrissat B."/>
            <person name="Schoch C.L."/>
            <person name="Horwitz B.A."/>
            <person name="Barry K.W."/>
            <person name="Condon B.J."/>
            <person name="Copeland A.C."/>
            <person name="Dhillon B."/>
            <person name="Glaser F."/>
            <person name="Hesse C.N."/>
            <person name="Kosti I."/>
            <person name="LaButti K."/>
            <person name="Lindquist E.A."/>
            <person name="Lucas S."/>
            <person name="Salamov A.A."/>
            <person name="Bradshaw R.E."/>
            <person name="Ciuffetti L."/>
            <person name="Hamelin R.C."/>
            <person name="Kema G.H.J."/>
            <person name="Lawrence C."/>
            <person name="Scott J.A."/>
            <person name="Spatafora J.W."/>
            <person name="Turgeon B.G."/>
            <person name="de Wit P.J.G.M."/>
            <person name="Zhong S."/>
            <person name="Goodwin S.B."/>
            <person name="Grigoriev I.V."/>
        </authorList>
    </citation>
    <scope>NUCLEOTIDE SEQUENCE [LARGE SCALE GENOMIC DNA]</scope>
    <source>
        <strain evidence="3">NZE10 / CBS 128990</strain>
    </source>
</reference>
<gene>
    <name evidence="2" type="ORF">DOTSEDRAFT_53994</name>
</gene>
<dbReference type="HOGENOM" id="CLU_393309_0_0_1"/>